<gene>
    <name evidence="1" type="ORF">HLRTI_000491</name>
</gene>
<sequence length="220" mass="25331">MRQDTQDSTSPDWPVRVVPVGMVPPGLPETLMQGAEGTVQEGGAIELDDVDGTYLKLEDPSTIEPGTRVYVSRGRGVEVCRPVEARERQLKEKKAQNFLDARERRQRRKEARQEAESFWEQYDIPFEYDVTIKGRRSGLSKGSWGDGRAKDTVEHLYVQEAFEDGRLSRPKGVYLCNNNAKFRFDEGERRQDENGESFIPPVTCKTCLDRMKRWKTWGRE</sequence>
<evidence type="ECO:0000313" key="1">
    <source>
        <dbReference type="EMBL" id="ERJ07449.1"/>
    </source>
</evidence>
<name>U2FGV4_9EURY</name>
<dbReference type="EMBL" id="AFNT02000003">
    <property type="protein sequence ID" value="ERJ07449.1"/>
    <property type="molecule type" value="Genomic_DNA"/>
</dbReference>
<reference evidence="1 2" key="1">
    <citation type="journal article" date="2011" name="J. Bacteriol.">
        <title>Genome sequence of Halorhabdus tiamatea, the first archaeon isolated from a deep-sea anoxic brine lake.</title>
        <authorList>
            <person name="Antunes A."/>
            <person name="Alam I."/>
            <person name="Bajic V.B."/>
            <person name="Stingl U."/>
        </authorList>
    </citation>
    <scope>NUCLEOTIDE SEQUENCE [LARGE SCALE GENOMIC DNA]</scope>
    <source>
        <strain evidence="1 2">SARL4B</strain>
    </source>
</reference>
<reference evidence="1 2" key="2">
    <citation type="journal article" date="2013" name="PLoS ONE">
        <title>INDIGO - INtegrated Data Warehouse of MIcrobial GenOmes with Examples from the Red Sea Extremophiles.</title>
        <authorList>
            <person name="Alam I."/>
            <person name="Antunes A."/>
            <person name="Kamau A.A."/>
            <person name="Ba Alawi W."/>
            <person name="Kalkatawi M."/>
            <person name="Stingl U."/>
            <person name="Bajic V.B."/>
        </authorList>
    </citation>
    <scope>NUCLEOTIDE SEQUENCE [LARGE SCALE GENOMIC DNA]</scope>
    <source>
        <strain evidence="1 2">SARL4B</strain>
    </source>
</reference>
<dbReference type="Proteomes" id="UP000003861">
    <property type="component" value="Unassembled WGS sequence"/>
</dbReference>
<dbReference type="RefSeq" id="WP_021029346.1">
    <property type="nucleotide sequence ID" value="NZ_AFNT02000003.1"/>
</dbReference>
<proteinExistence type="predicted"/>
<evidence type="ECO:0000313" key="2">
    <source>
        <dbReference type="Proteomes" id="UP000003861"/>
    </source>
</evidence>
<dbReference type="AlphaFoldDB" id="U2FGV4"/>
<comment type="caution">
    <text evidence="1">The sequence shown here is derived from an EMBL/GenBank/DDBJ whole genome shotgun (WGS) entry which is preliminary data.</text>
</comment>
<protein>
    <submittedName>
        <fullName evidence="1">Uncharacterized protein</fullName>
    </submittedName>
</protein>
<organism evidence="1 2">
    <name type="scientific">Halorhabdus tiamatea SARL4B</name>
    <dbReference type="NCBI Taxonomy" id="1033806"/>
    <lineage>
        <taxon>Archaea</taxon>
        <taxon>Methanobacteriati</taxon>
        <taxon>Methanobacteriota</taxon>
        <taxon>Stenosarchaea group</taxon>
        <taxon>Halobacteria</taxon>
        <taxon>Halobacteriales</taxon>
        <taxon>Haloarculaceae</taxon>
        <taxon>Halorhabdus</taxon>
    </lineage>
</organism>
<accession>U2FGV4</accession>